<evidence type="ECO:0000313" key="2">
    <source>
        <dbReference type="EMBL" id="KAL3273494.1"/>
    </source>
</evidence>
<dbReference type="AlphaFoldDB" id="A0ABD2N4M1"/>
<gene>
    <name evidence="2" type="ORF">HHI36_014935</name>
</gene>
<proteinExistence type="predicted"/>
<name>A0ABD2N4M1_9CUCU</name>
<evidence type="ECO:0000313" key="3">
    <source>
        <dbReference type="Proteomes" id="UP001516400"/>
    </source>
</evidence>
<dbReference type="EMBL" id="JABFTP020000062">
    <property type="protein sequence ID" value="KAL3273494.1"/>
    <property type="molecule type" value="Genomic_DNA"/>
</dbReference>
<sequence>MATNGMVPYAINLYSIYNDNDVTTDISDAEIVFNESNLDFTDLLDENDIHSLDETSESTTNDANEEPISIQRSPEEYEDFGKVSTEECTDVYTTEPNIRILDMHLIMPPHSQNETTVSEHTDDEMKINYTETNIHNQSNVIGGETNNQDVQTVNVPSPFETVLF</sequence>
<comment type="caution">
    <text evidence="2">The sequence shown here is derived from an EMBL/GenBank/DDBJ whole genome shotgun (WGS) entry which is preliminary data.</text>
</comment>
<evidence type="ECO:0000256" key="1">
    <source>
        <dbReference type="SAM" id="MobiDB-lite"/>
    </source>
</evidence>
<dbReference type="Proteomes" id="UP001516400">
    <property type="component" value="Unassembled WGS sequence"/>
</dbReference>
<feature type="region of interest" description="Disordered" evidence="1">
    <location>
        <begin position="53"/>
        <end position="74"/>
    </location>
</feature>
<protein>
    <submittedName>
        <fullName evidence="2">Uncharacterized protein</fullName>
    </submittedName>
</protein>
<reference evidence="2 3" key="1">
    <citation type="journal article" date="2021" name="BMC Biol.">
        <title>Horizontally acquired antibacterial genes associated with adaptive radiation of ladybird beetles.</title>
        <authorList>
            <person name="Li H.S."/>
            <person name="Tang X.F."/>
            <person name="Huang Y.H."/>
            <person name="Xu Z.Y."/>
            <person name="Chen M.L."/>
            <person name="Du X.Y."/>
            <person name="Qiu B.Y."/>
            <person name="Chen P.T."/>
            <person name="Zhang W."/>
            <person name="Slipinski A."/>
            <person name="Escalona H.E."/>
            <person name="Waterhouse R.M."/>
            <person name="Zwick A."/>
            <person name="Pang H."/>
        </authorList>
    </citation>
    <scope>NUCLEOTIDE SEQUENCE [LARGE SCALE GENOMIC DNA]</scope>
    <source>
        <strain evidence="2">SYSU2018</strain>
    </source>
</reference>
<keyword evidence="3" id="KW-1185">Reference proteome</keyword>
<accession>A0ABD2N4M1</accession>
<organism evidence="2 3">
    <name type="scientific">Cryptolaemus montrouzieri</name>
    <dbReference type="NCBI Taxonomy" id="559131"/>
    <lineage>
        <taxon>Eukaryota</taxon>
        <taxon>Metazoa</taxon>
        <taxon>Ecdysozoa</taxon>
        <taxon>Arthropoda</taxon>
        <taxon>Hexapoda</taxon>
        <taxon>Insecta</taxon>
        <taxon>Pterygota</taxon>
        <taxon>Neoptera</taxon>
        <taxon>Endopterygota</taxon>
        <taxon>Coleoptera</taxon>
        <taxon>Polyphaga</taxon>
        <taxon>Cucujiformia</taxon>
        <taxon>Coccinelloidea</taxon>
        <taxon>Coccinellidae</taxon>
        <taxon>Scymninae</taxon>
        <taxon>Scymnini</taxon>
        <taxon>Cryptolaemus</taxon>
    </lineage>
</organism>